<dbReference type="InterPro" id="IPR010856">
    <property type="entry name" value="Gig2-like"/>
</dbReference>
<dbReference type="AlphaFoldDB" id="A0A9P7FTZ6"/>
<gene>
    <name evidence="1" type="ORF">H0H81_001786</name>
</gene>
<evidence type="ECO:0000313" key="1">
    <source>
        <dbReference type="EMBL" id="KAG5638108.1"/>
    </source>
</evidence>
<dbReference type="Gene3D" id="2.60.120.330">
    <property type="entry name" value="B-lactam Antibiotic, Isopenicillin N Synthase, Chain"/>
    <property type="match status" value="1"/>
</dbReference>
<proteinExistence type="predicted"/>
<evidence type="ECO:0008006" key="3">
    <source>
        <dbReference type="Google" id="ProtNLM"/>
    </source>
</evidence>
<dbReference type="EMBL" id="JABCKI010005781">
    <property type="protein sequence ID" value="KAG5638108.1"/>
    <property type="molecule type" value="Genomic_DNA"/>
</dbReference>
<sequence length="466" mass="52076">MPFTGIEVLPPRFANLKQEIAASYPKFRERATQAWREVIAELQEATLEIAKAGSESIAQVNFADLHKLGEEEIEKIKRQGSVVIKDIVPDAEAIRWKQLLDEFVKTNPDAEGTPVNDKQFFQLYWTKSQVEARAHPNVLAACVWLNHLYHTKDGGVTEAVDLTTPLTYADRFRIRHPGIGWNDFPPHIDGECRDQACNYATDRCIGGAIERWEDPIFRECFSSILSGDWRSHDPYELDGRLNASNSRYGRPNQSSVFRTFQGWLALSEIAPTQGTLRVFPNVYLSNAYIILRPFFRPTVAAGSAGFLNPENWELGTHHAVVPGLFLIDPSLDISSSEYPGIYARDGGYTGPRLTPEVHPHLELEKTMISIPKVHPGDAVFWHCDVIHSVESEHTGTDDSAVIYIPAVPLTPINQAYIERQRETFLKSQRPPDFPKGPGEEAFAGIAGPDDVVAPIGRRAMGLPISV</sequence>
<dbReference type="SUPFAM" id="SSF51197">
    <property type="entry name" value="Clavaminate synthase-like"/>
    <property type="match status" value="1"/>
</dbReference>
<reference evidence="1" key="2">
    <citation type="submission" date="2021-10" db="EMBL/GenBank/DDBJ databases">
        <title>Phylogenomics reveals ancestral predisposition of the termite-cultivated fungus Termitomyces towards a domesticated lifestyle.</title>
        <authorList>
            <person name="Auxier B."/>
            <person name="Grum-Grzhimaylo A."/>
            <person name="Cardenas M.E."/>
            <person name="Lodge J.D."/>
            <person name="Laessoe T."/>
            <person name="Pedersen O."/>
            <person name="Smith M.E."/>
            <person name="Kuyper T.W."/>
            <person name="Franco-Molano E.A."/>
            <person name="Baroni T.J."/>
            <person name="Aanen D.K."/>
        </authorList>
    </citation>
    <scope>NUCLEOTIDE SEQUENCE</scope>
    <source>
        <strain evidence="1">D49</strain>
    </source>
</reference>
<dbReference type="Pfam" id="PF07350">
    <property type="entry name" value="Gig2-like"/>
    <property type="match status" value="1"/>
</dbReference>
<accession>A0A9P7FTZ6</accession>
<dbReference type="PANTHER" id="PTHR30613:SF1">
    <property type="entry name" value="DUF1479 DOMAIN PROTEIN (AFU_ORTHOLOGUE AFUA_5G09280)"/>
    <property type="match status" value="1"/>
</dbReference>
<evidence type="ECO:0000313" key="2">
    <source>
        <dbReference type="Proteomes" id="UP000717328"/>
    </source>
</evidence>
<reference evidence="1" key="1">
    <citation type="submission" date="2021-02" db="EMBL/GenBank/DDBJ databases">
        <authorList>
            <person name="Nieuwenhuis M."/>
            <person name="Van De Peppel L.J.J."/>
        </authorList>
    </citation>
    <scope>NUCLEOTIDE SEQUENCE</scope>
    <source>
        <strain evidence="1">D49</strain>
    </source>
</reference>
<dbReference type="PANTHER" id="PTHR30613">
    <property type="entry name" value="UNCHARACTERIZED PROTEIN YBIU-RELATED"/>
    <property type="match status" value="1"/>
</dbReference>
<organism evidence="1 2">
    <name type="scientific">Sphagnurus paluster</name>
    <dbReference type="NCBI Taxonomy" id="117069"/>
    <lineage>
        <taxon>Eukaryota</taxon>
        <taxon>Fungi</taxon>
        <taxon>Dikarya</taxon>
        <taxon>Basidiomycota</taxon>
        <taxon>Agaricomycotina</taxon>
        <taxon>Agaricomycetes</taxon>
        <taxon>Agaricomycetidae</taxon>
        <taxon>Agaricales</taxon>
        <taxon>Tricholomatineae</taxon>
        <taxon>Lyophyllaceae</taxon>
        <taxon>Sphagnurus</taxon>
    </lineage>
</organism>
<comment type="caution">
    <text evidence="1">The sequence shown here is derived from an EMBL/GenBank/DDBJ whole genome shotgun (WGS) entry which is preliminary data.</text>
</comment>
<dbReference type="Proteomes" id="UP000717328">
    <property type="component" value="Unassembled WGS sequence"/>
</dbReference>
<protein>
    <recommendedName>
        <fullName evidence="3">DUF1479-domain-containing protein</fullName>
    </recommendedName>
</protein>
<dbReference type="OrthoDB" id="8249012at2759"/>
<dbReference type="InterPro" id="IPR027443">
    <property type="entry name" value="IPNS-like_sf"/>
</dbReference>
<keyword evidence="2" id="KW-1185">Reference proteome</keyword>
<name>A0A9P7FTZ6_9AGAR</name>